<accession>A0ABR3TL96</accession>
<dbReference type="Proteomes" id="UP001521184">
    <property type="component" value="Unassembled WGS sequence"/>
</dbReference>
<name>A0ABR3TL96_9PEZI</name>
<reference evidence="2 3" key="1">
    <citation type="journal article" date="2023" name="Plant Dis.">
        <title>First Report of Diplodia intermedia Causing Canker and Dieback Diseases on Apple Trees in Canada.</title>
        <authorList>
            <person name="Ellouze W."/>
            <person name="Ilyukhin E."/>
            <person name="Sulman M."/>
            <person name="Ali S."/>
        </authorList>
    </citation>
    <scope>NUCLEOTIDE SEQUENCE [LARGE SCALE GENOMIC DNA]</scope>
    <source>
        <strain evidence="2 3">M45-28</strain>
    </source>
</reference>
<organism evidence="2 3">
    <name type="scientific">Diplodia intermedia</name>
    <dbReference type="NCBI Taxonomy" id="856260"/>
    <lineage>
        <taxon>Eukaryota</taxon>
        <taxon>Fungi</taxon>
        <taxon>Dikarya</taxon>
        <taxon>Ascomycota</taxon>
        <taxon>Pezizomycotina</taxon>
        <taxon>Dothideomycetes</taxon>
        <taxon>Dothideomycetes incertae sedis</taxon>
        <taxon>Botryosphaeriales</taxon>
        <taxon>Botryosphaeriaceae</taxon>
        <taxon>Diplodia</taxon>
    </lineage>
</organism>
<evidence type="ECO:0000313" key="3">
    <source>
        <dbReference type="Proteomes" id="UP001521184"/>
    </source>
</evidence>
<feature type="region of interest" description="Disordered" evidence="1">
    <location>
        <begin position="21"/>
        <end position="44"/>
    </location>
</feature>
<evidence type="ECO:0000256" key="1">
    <source>
        <dbReference type="SAM" id="MobiDB-lite"/>
    </source>
</evidence>
<dbReference type="EMBL" id="JAKEKT020000053">
    <property type="protein sequence ID" value="KAL1640229.1"/>
    <property type="molecule type" value="Genomic_DNA"/>
</dbReference>
<protein>
    <submittedName>
        <fullName evidence="2">Uncharacterized protein</fullName>
    </submittedName>
</protein>
<sequence>MTRKKLRDFLAQADQPIDFRTKVSGKGKKASSSSHPHFSTDRSNKWPEVSGWSVWEEFSPDTIEMIMGSLLDAEFDFPEALPYGPDALLIAPNEPVFQFDIVRHNNVIVNVAIAVISEHYPNLVTRCWASGNSAQCNSDIGIPDFATIPLKLHSATEEAPNCVCPGDTKFYGKLVQFPYEPEEVEGDDWAMQCLRQVCHYAVHRRTRYFYLLTPEGAIIGRRSHSTTSGLAPEIVKVFWHASQEDLNVNTALLFQFIVAGLNHDVDHTYKSLQDEYGPMFRRFGP</sequence>
<gene>
    <name evidence="2" type="ORF">SLS58_007180</name>
</gene>
<keyword evidence="3" id="KW-1185">Reference proteome</keyword>
<evidence type="ECO:0000313" key="2">
    <source>
        <dbReference type="EMBL" id="KAL1640229.1"/>
    </source>
</evidence>
<comment type="caution">
    <text evidence="2">The sequence shown here is derived from an EMBL/GenBank/DDBJ whole genome shotgun (WGS) entry which is preliminary data.</text>
</comment>
<proteinExistence type="predicted"/>